<feature type="compositionally biased region" description="Basic and acidic residues" evidence="1">
    <location>
        <begin position="255"/>
        <end position="264"/>
    </location>
</feature>
<feature type="domain" description="SseB protein N-terminal" evidence="2">
    <location>
        <begin position="19"/>
        <end position="121"/>
    </location>
</feature>
<dbReference type="Proteomes" id="UP000295301">
    <property type="component" value="Unassembled WGS sequence"/>
</dbReference>
<evidence type="ECO:0000313" key="4">
    <source>
        <dbReference type="Proteomes" id="UP000295301"/>
    </source>
</evidence>
<evidence type="ECO:0000256" key="1">
    <source>
        <dbReference type="SAM" id="MobiDB-lite"/>
    </source>
</evidence>
<dbReference type="Pfam" id="PF07179">
    <property type="entry name" value="SseB"/>
    <property type="match status" value="1"/>
</dbReference>
<proteinExistence type="predicted"/>
<keyword evidence="4" id="KW-1185">Reference proteome</keyword>
<name>A0A4R5UQI7_9RHOB</name>
<dbReference type="AlphaFoldDB" id="A0A4R5UQI7"/>
<reference evidence="3 4" key="1">
    <citation type="submission" date="2019-03" db="EMBL/GenBank/DDBJ databases">
        <title>Ruegeria lutea sp. nov., a novel strain, isolated from marine sediment, the Masan Bay, South Korea.</title>
        <authorList>
            <person name="Kim J."/>
            <person name="Kim D.-Y."/>
            <person name="Lee S.-S."/>
        </authorList>
    </citation>
    <scope>NUCLEOTIDE SEQUENCE [LARGE SCALE GENOMIC DNA]</scope>
    <source>
        <strain evidence="3 4">318-1</strain>
    </source>
</reference>
<dbReference type="RefSeq" id="WP_133361801.1">
    <property type="nucleotide sequence ID" value="NZ_SMUV01000074.1"/>
</dbReference>
<dbReference type="EMBL" id="SMUV01000074">
    <property type="protein sequence ID" value="TDK41233.1"/>
    <property type="molecule type" value="Genomic_DNA"/>
</dbReference>
<sequence length="264" mass="27426">MTKAETPIDLAHAAMEGGPEDAAARLRFYERVADGELYLLLTEEAQGENITPELFTLEAGRFVLAFDREDRLAQFAGRPVPYVALSGRVLAQMLAGQGIGLGLNLDVAPSAILIPPDAVDWLHTTLGHAPEETEARFAEFTAPAGLPEALIRALDAKLATAAGLAQAAFLVGTVDAAGGRGHLLGFVDAIEAAQGALAKAAGEALTFSGIEAGAMDVGFFAGDAAVTAKLAAVGLRFDLPQPQMPERIAPAAPGRDPDKPPILR</sequence>
<protein>
    <submittedName>
        <fullName evidence="3">SseB family protein</fullName>
    </submittedName>
</protein>
<comment type="caution">
    <text evidence="3">The sequence shown here is derived from an EMBL/GenBank/DDBJ whole genome shotgun (WGS) entry which is preliminary data.</text>
</comment>
<gene>
    <name evidence="3" type="ORF">E1832_21320</name>
</gene>
<feature type="region of interest" description="Disordered" evidence="1">
    <location>
        <begin position="244"/>
        <end position="264"/>
    </location>
</feature>
<evidence type="ECO:0000259" key="2">
    <source>
        <dbReference type="Pfam" id="PF07179"/>
    </source>
</evidence>
<organism evidence="3 4">
    <name type="scientific">Antarcticimicrobium luteum</name>
    <dbReference type="NCBI Taxonomy" id="2547397"/>
    <lineage>
        <taxon>Bacteria</taxon>
        <taxon>Pseudomonadati</taxon>
        <taxon>Pseudomonadota</taxon>
        <taxon>Alphaproteobacteria</taxon>
        <taxon>Rhodobacterales</taxon>
        <taxon>Paracoccaceae</taxon>
        <taxon>Antarcticimicrobium</taxon>
    </lineage>
</organism>
<evidence type="ECO:0000313" key="3">
    <source>
        <dbReference type="EMBL" id="TDK41233.1"/>
    </source>
</evidence>
<accession>A0A4R5UQI7</accession>
<dbReference type="OrthoDB" id="7831317at2"/>
<dbReference type="InterPro" id="IPR009839">
    <property type="entry name" value="SseB_N"/>
</dbReference>